<dbReference type="InterPro" id="IPR001757">
    <property type="entry name" value="P_typ_ATPase"/>
</dbReference>
<evidence type="ECO:0000259" key="12">
    <source>
        <dbReference type="PROSITE" id="PS50846"/>
    </source>
</evidence>
<dbReference type="Gene3D" id="3.40.1110.10">
    <property type="entry name" value="Calcium-transporting ATPase, cytoplasmic domain N"/>
    <property type="match status" value="1"/>
</dbReference>
<dbReference type="GO" id="GO:0043682">
    <property type="term" value="F:P-type divalent copper transporter activity"/>
    <property type="evidence" value="ECO:0007669"/>
    <property type="project" value="TreeGrafter"/>
</dbReference>
<dbReference type="Pfam" id="PF00702">
    <property type="entry name" value="Hydrolase"/>
    <property type="match status" value="1"/>
</dbReference>
<dbReference type="InterPro" id="IPR017969">
    <property type="entry name" value="Heavy-metal-associated_CS"/>
</dbReference>
<dbReference type="SUPFAM" id="SSF81660">
    <property type="entry name" value="Metal cation-transporting ATPase, ATP-binding domain N"/>
    <property type="match status" value="1"/>
</dbReference>
<evidence type="ECO:0000256" key="1">
    <source>
        <dbReference type="ARBA" id="ARBA00004141"/>
    </source>
</evidence>
<dbReference type="PROSITE" id="PS00154">
    <property type="entry name" value="ATPASE_E1_E2"/>
    <property type="match status" value="1"/>
</dbReference>
<keyword evidence="5 10" id="KW-0547">Nucleotide-binding</keyword>
<keyword evidence="6 10" id="KW-0067">ATP-binding</keyword>
<feature type="transmembrane region" description="Helical" evidence="10">
    <location>
        <begin position="1056"/>
        <end position="1076"/>
    </location>
</feature>
<keyword evidence="9 10" id="KW-0472">Membrane</keyword>
<dbReference type="Gene3D" id="3.30.70.100">
    <property type="match status" value="3"/>
</dbReference>
<dbReference type="InterPro" id="IPR018303">
    <property type="entry name" value="ATPase_P-typ_P_site"/>
</dbReference>
<dbReference type="InterPro" id="IPR023299">
    <property type="entry name" value="ATPase_P-typ_cyto_dom_N"/>
</dbReference>
<feature type="region of interest" description="Disordered" evidence="11">
    <location>
        <begin position="139"/>
        <end position="165"/>
    </location>
</feature>
<gene>
    <name evidence="13" type="ORF">AMS68_005669</name>
</gene>
<feature type="transmembrane region" description="Helical" evidence="10">
    <location>
        <begin position="1023"/>
        <end position="1044"/>
    </location>
</feature>
<dbReference type="GO" id="GO:0005507">
    <property type="term" value="F:copper ion binding"/>
    <property type="evidence" value="ECO:0007669"/>
    <property type="project" value="TreeGrafter"/>
</dbReference>
<sequence>MATRTATSDVFTTSILLSNLHCPSCVRTVDDTLRQYGPRVLSISTSTVTQTVTVRHRSDLEAAVLAKALYDAGFDVQSMWEQHGNQRISTFASSMLNPRQGGNRATSAFAEFSCGLLQNPAQRRAHDAAHSAYCEQCAAEESPPRDDDQARLTQQNDTPVSYDGKDVPQISIVATELLEPLKYKVVIAIHGMTCSSCVGRVAEVLGAKSYVEEVSVSLIGHNATLRIRDADKAPELVEEIEDIGYDATLDSCEALQEECLREMSTVKTMTIKIDGLHCQHCPNKIVQALGQELPGCDISEPPKMDGMMKVSYTPQPPEFTIRDILRTIDQVDPAFVSSVFQPPSLEDRARQLQKRHQLSIAVRFIITAIAAVPTLVFGVVIMSLLPESSTLRLHWMAPTIGQTPRVQWPLLVFATVVYFLAADVFHRRALKEIYLMWRPSSRVPILRRLYRFGSMDMLLSLGTTVAYIGSIVILIISSQQEEPSMSSDGIDTTTYFDAVVFLILFLLGGRLLETYGKAQTADAVSSLGKLRPSEALLATSRSESLGSSGGLVQKIPVEHLEVGDIVLVPAGGSPACDGIIHRGTTTMDQSSLTGESKPVPRMVGDAVFAGTVNTTNAIQVRITGDVGVSLLDHVLTGYFVPAIIAIAFVDWIVWLSLGASGHVPYVTVGTGGWVFWSLQFAIAVLVVACPCGIGLAAPTALFVGTGLAAKQGILVKGGGEAFQDASALDCVVFDKTGTITEGGSPEISSSHFFTNVGHDVLLGALLALESTSSHPLARAVVAFCQAGSQQVIANMHNIKEIPGKGMIGAFSVEGVVTELFIGNRAMATEYGSKLSDKALDLFEDWSREGKTVMLVGSRANHEPFTLNLMLAASDAIRPEAAGVIAALHAGGTDVWLLSGDNAMTASVVAASVGIPAHHVIAGVLPHEKADKIRHLQRSVRKTKASWLSMSRHVTAGRATVAMIGDGINDAPALAAADVSVAMGCGSDTAISTASFVLLSSDLEAVLMLAKLSRAVIRRVKFNFAWALAYNLLMLPIAAGVLFPAVSNGSHIRLDPVWASLAMALSSISVVLSSLLLKTRLPLVGFRPRAQRP</sequence>
<evidence type="ECO:0000256" key="9">
    <source>
        <dbReference type="ARBA" id="ARBA00023136"/>
    </source>
</evidence>
<evidence type="ECO:0000313" key="13">
    <source>
        <dbReference type="EMBL" id="QIX00152.1"/>
    </source>
</evidence>
<keyword evidence="14" id="KW-1185">Reference proteome</keyword>
<dbReference type="Gene3D" id="3.40.50.1000">
    <property type="entry name" value="HAD superfamily/HAD-like"/>
    <property type="match status" value="1"/>
</dbReference>
<organism evidence="13 14">
    <name type="scientific">Peltaster fructicola</name>
    <dbReference type="NCBI Taxonomy" id="286661"/>
    <lineage>
        <taxon>Eukaryota</taxon>
        <taxon>Fungi</taxon>
        <taxon>Dikarya</taxon>
        <taxon>Ascomycota</taxon>
        <taxon>Pezizomycotina</taxon>
        <taxon>Dothideomycetes</taxon>
        <taxon>Dothideomycetes incertae sedis</taxon>
        <taxon>Peltaster</taxon>
    </lineage>
</organism>
<dbReference type="PROSITE" id="PS01047">
    <property type="entry name" value="HMA_1"/>
    <property type="match status" value="1"/>
</dbReference>
<dbReference type="PROSITE" id="PS01229">
    <property type="entry name" value="COF_2"/>
    <property type="match status" value="1"/>
</dbReference>
<dbReference type="GO" id="GO:0055070">
    <property type="term" value="P:copper ion homeostasis"/>
    <property type="evidence" value="ECO:0007669"/>
    <property type="project" value="TreeGrafter"/>
</dbReference>
<dbReference type="InterPro" id="IPR023298">
    <property type="entry name" value="ATPase_P-typ_TM_dom_sf"/>
</dbReference>
<evidence type="ECO:0000256" key="7">
    <source>
        <dbReference type="ARBA" id="ARBA00022967"/>
    </source>
</evidence>
<evidence type="ECO:0000256" key="4">
    <source>
        <dbReference type="ARBA" id="ARBA00022723"/>
    </source>
</evidence>
<feature type="transmembrane region" description="Helical" evidence="10">
    <location>
        <begin position="677"/>
        <end position="703"/>
    </location>
</feature>
<feature type="domain" description="HMA" evidence="12">
    <location>
        <begin position="183"/>
        <end position="248"/>
    </location>
</feature>
<dbReference type="EMBL" id="CP051142">
    <property type="protein sequence ID" value="QIX00152.1"/>
    <property type="molecule type" value="Genomic_DNA"/>
</dbReference>
<dbReference type="FunFam" id="3.30.70.100:FF:000001">
    <property type="entry name" value="ATPase copper transporting beta"/>
    <property type="match status" value="1"/>
</dbReference>
<comment type="similarity">
    <text evidence="2 10">Belongs to the cation transport ATPase (P-type) (TC 3.A.3) family. Type IB subfamily.</text>
</comment>
<evidence type="ECO:0000256" key="10">
    <source>
        <dbReference type="RuleBase" id="RU362081"/>
    </source>
</evidence>
<feature type="transmembrane region" description="Helical" evidence="10">
    <location>
        <begin position="406"/>
        <end position="426"/>
    </location>
</feature>
<dbReference type="PANTHER" id="PTHR43520:SF32">
    <property type="entry name" value="COPPER RESISTANCE P-TYPE ATPASE (EUROFUNG)"/>
    <property type="match status" value="1"/>
</dbReference>
<dbReference type="SUPFAM" id="SSF81653">
    <property type="entry name" value="Calcium ATPase, transduction domain A"/>
    <property type="match status" value="1"/>
</dbReference>
<dbReference type="PANTHER" id="PTHR43520">
    <property type="entry name" value="ATP7, ISOFORM B"/>
    <property type="match status" value="1"/>
</dbReference>
<keyword evidence="3 10" id="KW-0812">Transmembrane</keyword>
<feature type="transmembrane region" description="Helical" evidence="10">
    <location>
        <begin position="360"/>
        <end position="386"/>
    </location>
</feature>
<dbReference type="PRINTS" id="PR00119">
    <property type="entry name" value="CATATPASE"/>
</dbReference>
<dbReference type="GO" id="GO:0005524">
    <property type="term" value="F:ATP binding"/>
    <property type="evidence" value="ECO:0007669"/>
    <property type="project" value="UniProtKB-UniRule"/>
</dbReference>
<evidence type="ECO:0000313" key="14">
    <source>
        <dbReference type="Proteomes" id="UP000503462"/>
    </source>
</evidence>
<dbReference type="InterPro" id="IPR036412">
    <property type="entry name" value="HAD-like_sf"/>
</dbReference>
<dbReference type="Pfam" id="PF00403">
    <property type="entry name" value="HMA"/>
    <property type="match status" value="1"/>
</dbReference>
<evidence type="ECO:0000256" key="5">
    <source>
        <dbReference type="ARBA" id="ARBA00022741"/>
    </source>
</evidence>
<dbReference type="NCBIfam" id="TIGR01525">
    <property type="entry name" value="ATPase-IB_hvy"/>
    <property type="match status" value="1"/>
</dbReference>
<dbReference type="OrthoDB" id="432719at2759"/>
<dbReference type="SFLD" id="SFLDG00002">
    <property type="entry name" value="C1.7:_P-type_atpase_like"/>
    <property type="match status" value="1"/>
</dbReference>
<dbReference type="GO" id="GO:0016020">
    <property type="term" value="C:membrane"/>
    <property type="evidence" value="ECO:0007669"/>
    <property type="project" value="UniProtKB-SubCell"/>
</dbReference>
<dbReference type="InterPro" id="IPR008250">
    <property type="entry name" value="ATPase_P-typ_transduc_dom_A_sf"/>
</dbReference>
<dbReference type="InterPro" id="IPR036163">
    <property type="entry name" value="HMA_dom_sf"/>
</dbReference>
<keyword evidence="8 10" id="KW-1133">Transmembrane helix</keyword>
<name>A0A6H0XZF3_9PEZI</name>
<dbReference type="SFLD" id="SFLDF00027">
    <property type="entry name" value="p-type_atpase"/>
    <property type="match status" value="1"/>
</dbReference>
<protein>
    <recommendedName>
        <fullName evidence="12">HMA domain-containing protein</fullName>
    </recommendedName>
</protein>
<dbReference type="InterPro" id="IPR059000">
    <property type="entry name" value="ATPase_P-type_domA"/>
</dbReference>
<dbReference type="CDD" id="cd00371">
    <property type="entry name" value="HMA"/>
    <property type="match status" value="1"/>
</dbReference>
<dbReference type="InterPro" id="IPR044492">
    <property type="entry name" value="P_typ_ATPase_HD_dom"/>
</dbReference>
<dbReference type="GO" id="GO:0016887">
    <property type="term" value="F:ATP hydrolysis activity"/>
    <property type="evidence" value="ECO:0007669"/>
    <property type="project" value="InterPro"/>
</dbReference>
<reference evidence="13 14" key="1">
    <citation type="journal article" date="2016" name="Sci. Rep.">
        <title>Peltaster fructicola genome reveals evolution from an invasive phytopathogen to an ectophytic parasite.</title>
        <authorList>
            <person name="Xu C."/>
            <person name="Chen H."/>
            <person name="Gleason M.L."/>
            <person name="Xu J.R."/>
            <person name="Liu H."/>
            <person name="Zhang R."/>
            <person name="Sun G."/>
        </authorList>
    </citation>
    <scope>NUCLEOTIDE SEQUENCE [LARGE SCALE GENOMIC DNA]</scope>
    <source>
        <strain evidence="13 14">LNHT1506</strain>
    </source>
</reference>
<keyword evidence="4 10" id="KW-0479">Metal-binding</keyword>
<dbReference type="InterPro" id="IPR027256">
    <property type="entry name" value="P-typ_ATPase_IB"/>
</dbReference>
<dbReference type="Gene3D" id="2.70.150.10">
    <property type="entry name" value="Calcium-transporting ATPase, cytoplasmic transduction domain A"/>
    <property type="match status" value="1"/>
</dbReference>
<dbReference type="NCBIfam" id="TIGR01494">
    <property type="entry name" value="ATPase_P-type"/>
    <property type="match status" value="2"/>
</dbReference>
<dbReference type="SUPFAM" id="SSF55008">
    <property type="entry name" value="HMA, heavy metal-associated domain"/>
    <property type="match status" value="3"/>
</dbReference>
<dbReference type="SUPFAM" id="SSF81665">
    <property type="entry name" value="Calcium ATPase, transmembrane domain M"/>
    <property type="match status" value="1"/>
</dbReference>
<feature type="transmembrane region" description="Helical" evidence="10">
    <location>
        <begin position="638"/>
        <end position="657"/>
    </location>
</feature>
<dbReference type="InterPro" id="IPR006121">
    <property type="entry name" value="HMA_dom"/>
</dbReference>
<comment type="subcellular location">
    <subcellularLocation>
        <location evidence="1">Membrane</location>
        <topology evidence="1">Multi-pass membrane protein</topology>
    </subcellularLocation>
</comment>
<keyword evidence="7" id="KW-1278">Translocase</keyword>
<dbReference type="PROSITE" id="PS50846">
    <property type="entry name" value="HMA_2"/>
    <property type="match status" value="2"/>
</dbReference>
<dbReference type="Pfam" id="PF00122">
    <property type="entry name" value="E1-E2_ATPase"/>
    <property type="match status" value="1"/>
</dbReference>
<feature type="domain" description="HMA" evidence="12">
    <location>
        <begin position="11"/>
        <end position="77"/>
    </location>
</feature>
<dbReference type="AlphaFoldDB" id="A0A6H0XZF3"/>
<dbReference type="SFLD" id="SFLDS00003">
    <property type="entry name" value="Haloacid_Dehalogenase"/>
    <property type="match status" value="1"/>
</dbReference>
<accession>A0A6H0XZF3</accession>
<feature type="transmembrane region" description="Helical" evidence="10">
    <location>
        <begin position="457"/>
        <end position="475"/>
    </location>
</feature>
<proteinExistence type="inferred from homology"/>
<dbReference type="InterPro" id="IPR023214">
    <property type="entry name" value="HAD_sf"/>
</dbReference>
<feature type="transmembrane region" description="Helical" evidence="10">
    <location>
        <begin position="495"/>
        <end position="512"/>
    </location>
</feature>
<evidence type="ECO:0000256" key="2">
    <source>
        <dbReference type="ARBA" id="ARBA00006024"/>
    </source>
</evidence>
<evidence type="ECO:0000256" key="8">
    <source>
        <dbReference type="ARBA" id="ARBA00022989"/>
    </source>
</evidence>
<dbReference type="SUPFAM" id="SSF56784">
    <property type="entry name" value="HAD-like"/>
    <property type="match status" value="1"/>
</dbReference>
<evidence type="ECO:0000256" key="3">
    <source>
        <dbReference type="ARBA" id="ARBA00022692"/>
    </source>
</evidence>
<evidence type="ECO:0000256" key="6">
    <source>
        <dbReference type="ARBA" id="ARBA00022840"/>
    </source>
</evidence>
<dbReference type="Proteomes" id="UP000503462">
    <property type="component" value="Chromosome 4"/>
</dbReference>
<evidence type="ECO:0000256" key="11">
    <source>
        <dbReference type="SAM" id="MobiDB-lite"/>
    </source>
</evidence>